<comment type="similarity">
    <text evidence="2 6">Belongs to the dTDP-4-dehydrorhamnose reductase family.</text>
</comment>
<proteinExistence type="inferred from homology"/>
<dbReference type="STRING" id="39962.Lmor_2835"/>
<dbReference type="OrthoDB" id="9803892at2"/>
<comment type="catalytic activity">
    <reaction evidence="5 6">
        <text>dTDP-beta-L-rhamnose + NADP(+) = dTDP-4-dehydro-beta-L-rhamnose + NADPH + H(+)</text>
        <dbReference type="Rhea" id="RHEA:21796"/>
        <dbReference type="ChEBI" id="CHEBI:15378"/>
        <dbReference type="ChEBI" id="CHEBI:57510"/>
        <dbReference type="ChEBI" id="CHEBI:57783"/>
        <dbReference type="ChEBI" id="CHEBI:58349"/>
        <dbReference type="ChEBI" id="CHEBI:62830"/>
        <dbReference type="EC" id="1.1.1.133"/>
    </reaction>
</comment>
<dbReference type="CDD" id="cd05254">
    <property type="entry name" value="dTDP_HR_like_SDR_e"/>
    <property type="match status" value="1"/>
</dbReference>
<evidence type="ECO:0000313" key="10">
    <source>
        <dbReference type="Proteomes" id="UP000054985"/>
    </source>
</evidence>
<dbReference type="InterPro" id="IPR036291">
    <property type="entry name" value="NAD(P)-bd_dom_sf"/>
</dbReference>
<dbReference type="UniPathway" id="UPA00281"/>
<dbReference type="GO" id="GO:0019305">
    <property type="term" value="P:dTDP-rhamnose biosynthetic process"/>
    <property type="evidence" value="ECO:0007669"/>
    <property type="project" value="UniProtKB-UniPathway"/>
</dbReference>
<dbReference type="GO" id="GO:0009243">
    <property type="term" value="P:O antigen biosynthetic process"/>
    <property type="evidence" value="ECO:0007669"/>
    <property type="project" value="UniProtKB-UniPathway"/>
</dbReference>
<gene>
    <name evidence="9" type="primary">rfbD</name>
    <name evidence="8" type="synonym">rmlD</name>
    <name evidence="8" type="ORF">Lmor_2835</name>
    <name evidence="9" type="ORF">NCTC12239_02393</name>
</gene>
<dbReference type="Pfam" id="PF04321">
    <property type="entry name" value="RmlD_sub_bind"/>
    <property type="match status" value="1"/>
</dbReference>
<dbReference type="PANTHER" id="PTHR10491">
    <property type="entry name" value="DTDP-4-DEHYDRORHAMNOSE REDUCTASE"/>
    <property type="match status" value="1"/>
</dbReference>
<evidence type="ECO:0000256" key="2">
    <source>
        <dbReference type="ARBA" id="ARBA00010944"/>
    </source>
</evidence>
<sequence>MKILVTGANGQVGTEIVKLFTSTTHEIISFTRQELNCEHINGVNSTLLTVRPDLIINTAAYTSVDQAEDEPSRVVVVNSTFVGELAAYCRQWNIPLIHLSTDYVFDGNSLEPYRELDIPNPQNVYGRSKLAGEHVISSILNDYLILRVSWVFGISGSNFVKTILNLASVRDELNIVSDQWGRPTAARDIARVLLEIVQKLASGSFGGWGIYHYAGQGITNWYDFAHEFIKMAVERNGTLNMANIYPIKSDEYRTKVKRPKNSVLDTTKIEQSLGIVCHHWKDYLPEVVECCIR</sequence>
<evidence type="ECO:0000259" key="7">
    <source>
        <dbReference type="Pfam" id="PF04321"/>
    </source>
</evidence>
<dbReference type="EMBL" id="LNYN01000042">
    <property type="protein sequence ID" value="KTD30728.1"/>
    <property type="molecule type" value="Genomic_DNA"/>
</dbReference>
<dbReference type="UniPathway" id="UPA00124"/>
<evidence type="ECO:0000313" key="9">
    <source>
        <dbReference type="EMBL" id="STX63448.1"/>
    </source>
</evidence>
<dbReference type="Proteomes" id="UP000054985">
    <property type="component" value="Unassembled WGS sequence"/>
</dbReference>
<keyword evidence="6 9" id="KW-0560">Oxidoreductase</keyword>
<evidence type="ECO:0000256" key="3">
    <source>
        <dbReference type="ARBA" id="ARBA00012929"/>
    </source>
</evidence>
<dbReference type="EMBL" id="UGOG01000001">
    <property type="protein sequence ID" value="STX63448.1"/>
    <property type="molecule type" value="Genomic_DNA"/>
</dbReference>
<reference evidence="9 11" key="2">
    <citation type="submission" date="2018-06" db="EMBL/GenBank/DDBJ databases">
        <authorList>
            <consortium name="Pathogen Informatics"/>
            <person name="Doyle S."/>
        </authorList>
    </citation>
    <scope>NUCLEOTIDE SEQUENCE [LARGE SCALE GENOMIC DNA]</scope>
    <source>
        <strain evidence="9 11">NCTC12239</strain>
    </source>
</reference>
<evidence type="ECO:0000256" key="6">
    <source>
        <dbReference type="RuleBase" id="RU364082"/>
    </source>
</evidence>
<evidence type="ECO:0000313" key="8">
    <source>
        <dbReference type="EMBL" id="KTD30728.1"/>
    </source>
</evidence>
<keyword evidence="10" id="KW-1185">Reference proteome</keyword>
<dbReference type="EC" id="1.1.1.133" evidence="3 6"/>
<dbReference type="SUPFAM" id="SSF51735">
    <property type="entry name" value="NAD(P)-binding Rossmann-fold domains"/>
    <property type="match status" value="1"/>
</dbReference>
<name>A0A378K1G3_9GAMM</name>
<comment type="pathway">
    <text evidence="1 6">Carbohydrate biosynthesis; dTDP-L-rhamnose biosynthesis.</text>
</comment>
<organism evidence="9 11">
    <name type="scientific">Legionella moravica</name>
    <dbReference type="NCBI Taxonomy" id="39962"/>
    <lineage>
        <taxon>Bacteria</taxon>
        <taxon>Pseudomonadati</taxon>
        <taxon>Pseudomonadota</taxon>
        <taxon>Gammaproteobacteria</taxon>
        <taxon>Legionellales</taxon>
        <taxon>Legionellaceae</taxon>
        <taxon>Legionella</taxon>
    </lineage>
</organism>
<feature type="domain" description="RmlD-like substrate binding" evidence="7">
    <location>
        <begin position="1"/>
        <end position="289"/>
    </location>
</feature>
<evidence type="ECO:0000256" key="1">
    <source>
        <dbReference type="ARBA" id="ARBA00004781"/>
    </source>
</evidence>
<dbReference type="InterPro" id="IPR005913">
    <property type="entry name" value="dTDP_dehydrorham_reduct"/>
</dbReference>
<evidence type="ECO:0000313" key="11">
    <source>
        <dbReference type="Proteomes" id="UP000254040"/>
    </source>
</evidence>
<dbReference type="RefSeq" id="WP_028385061.1">
    <property type="nucleotide sequence ID" value="NZ_CAAAJG010000008.1"/>
</dbReference>
<dbReference type="AlphaFoldDB" id="A0A378K1G3"/>
<dbReference type="InterPro" id="IPR029903">
    <property type="entry name" value="RmlD-like-bd"/>
</dbReference>
<dbReference type="Proteomes" id="UP000254040">
    <property type="component" value="Unassembled WGS sequence"/>
</dbReference>
<evidence type="ECO:0000256" key="5">
    <source>
        <dbReference type="ARBA" id="ARBA00048200"/>
    </source>
</evidence>
<accession>A0A378K1G3</accession>
<evidence type="ECO:0000256" key="4">
    <source>
        <dbReference type="ARBA" id="ARBA00017099"/>
    </source>
</evidence>
<reference evidence="8 10" key="1">
    <citation type="submission" date="2015-11" db="EMBL/GenBank/DDBJ databases">
        <title>Genomic analysis of 38 Legionella species identifies large and diverse effector repertoires.</title>
        <authorList>
            <person name="Burstein D."/>
            <person name="Amaro F."/>
            <person name="Zusman T."/>
            <person name="Lifshitz Z."/>
            <person name="Cohen O."/>
            <person name="Gilbert J.A."/>
            <person name="Pupko T."/>
            <person name="Shuman H.A."/>
            <person name="Segal G."/>
        </authorList>
    </citation>
    <scope>NUCLEOTIDE SEQUENCE [LARGE SCALE GENOMIC DNA]</scope>
    <source>
        <strain evidence="8 10">ATCC 43877</strain>
    </source>
</reference>
<dbReference type="PANTHER" id="PTHR10491:SF4">
    <property type="entry name" value="METHIONINE ADENOSYLTRANSFERASE 2 SUBUNIT BETA"/>
    <property type="match status" value="1"/>
</dbReference>
<dbReference type="NCBIfam" id="TIGR01214">
    <property type="entry name" value="rmlD"/>
    <property type="match status" value="1"/>
</dbReference>
<comment type="cofactor">
    <cofactor evidence="6">
        <name>Mg(2+)</name>
        <dbReference type="ChEBI" id="CHEBI:18420"/>
    </cofactor>
    <text evidence="6">Binds 1 Mg(2+) ion per monomer.</text>
</comment>
<keyword evidence="6" id="KW-0521">NADP</keyword>
<comment type="function">
    <text evidence="6">Catalyzes the reduction of dTDP-6-deoxy-L-lyxo-4-hexulose to yield dTDP-L-rhamnose.</text>
</comment>
<dbReference type="Gene3D" id="3.40.50.720">
    <property type="entry name" value="NAD(P)-binding Rossmann-like Domain"/>
    <property type="match status" value="1"/>
</dbReference>
<dbReference type="GO" id="GO:0008831">
    <property type="term" value="F:dTDP-4-dehydrorhamnose reductase activity"/>
    <property type="evidence" value="ECO:0007669"/>
    <property type="project" value="UniProtKB-EC"/>
</dbReference>
<dbReference type="Gene3D" id="3.90.25.10">
    <property type="entry name" value="UDP-galactose 4-epimerase, domain 1"/>
    <property type="match status" value="1"/>
</dbReference>
<protein>
    <recommendedName>
        <fullName evidence="4 6">dTDP-4-dehydrorhamnose reductase</fullName>
        <ecNumber evidence="3 6">1.1.1.133</ecNumber>
    </recommendedName>
</protein>